<sequence length="117" mass="12741">MTENEQHGHIQISDDVLSQITGLAALKIPGISAIYGGISKEAIKRPNRKNFKKGISVTVSPDGTIIDLRVVVDYGCFIHEVARELQKNVMEDITNMTGLSSIVVNVKVEGVARIQNP</sequence>
<evidence type="ECO:0000313" key="5">
    <source>
        <dbReference type="Proteomes" id="UP000308114"/>
    </source>
</evidence>
<dbReference type="Proteomes" id="UP000308114">
    <property type="component" value="Unassembled WGS sequence"/>
</dbReference>
<protein>
    <recommendedName>
        <fullName evidence="3">Alkaline shock protein 23</fullName>
    </recommendedName>
</protein>
<evidence type="ECO:0000256" key="2">
    <source>
        <dbReference type="ARBA" id="ARBA00005721"/>
    </source>
</evidence>
<proteinExistence type="inferred from homology"/>
<evidence type="ECO:0000256" key="3">
    <source>
        <dbReference type="ARBA" id="ARBA00019574"/>
    </source>
</evidence>
<comment type="caution">
    <text evidence="4">The sequence shown here is derived from an EMBL/GenBank/DDBJ whole genome shotgun (WGS) entry which is preliminary data.</text>
</comment>
<organism evidence="4 5">
    <name type="scientific">Paenibacillus terrae</name>
    <dbReference type="NCBI Taxonomy" id="159743"/>
    <lineage>
        <taxon>Bacteria</taxon>
        <taxon>Bacillati</taxon>
        <taxon>Bacillota</taxon>
        <taxon>Bacilli</taxon>
        <taxon>Bacillales</taxon>
        <taxon>Paenibacillaceae</taxon>
        <taxon>Paenibacillus</taxon>
    </lineage>
</organism>
<dbReference type="EMBL" id="PNXQ01000016">
    <property type="protein sequence ID" value="TKH41380.1"/>
    <property type="molecule type" value="Genomic_DNA"/>
</dbReference>
<name>A0A4U2PSP6_9BACL</name>
<dbReference type="PANTHER" id="PTHR34297:SF3">
    <property type="entry name" value="ALKALINE SHOCK PROTEIN 23"/>
    <property type="match status" value="1"/>
</dbReference>
<dbReference type="InterPro" id="IPR005531">
    <property type="entry name" value="Asp23"/>
</dbReference>
<evidence type="ECO:0000313" key="4">
    <source>
        <dbReference type="EMBL" id="TKH41380.1"/>
    </source>
</evidence>
<comment type="function">
    <text evidence="1">May play a key role in alkaline pH tolerance.</text>
</comment>
<evidence type="ECO:0000256" key="1">
    <source>
        <dbReference type="ARBA" id="ARBA00002561"/>
    </source>
</evidence>
<gene>
    <name evidence="4" type="ORF">C1I60_18495</name>
</gene>
<accession>A0A4U2PSP6</accession>
<comment type="similarity">
    <text evidence="2">Belongs to the asp23 family.</text>
</comment>
<reference evidence="4 5" key="1">
    <citation type="submission" date="2018-01" db="EMBL/GenBank/DDBJ databases">
        <title>Bacillales members from the olive rhizosphere are effective biological control agents against Verticillium dahliae.</title>
        <authorList>
            <person name="Gomez-Lama C."/>
            <person name="Legarda G."/>
            <person name="Ruano-Rosa D."/>
            <person name="Pizarro-Tobias P."/>
            <person name="Valverde-Corredor A."/>
            <person name="Niqui J.L."/>
            <person name="Trivino J.C."/>
            <person name="Roca A."/>
            <person name="Mercado-Blanco J."/>
        </authorList>
    </citation>
    <scope>NUCLEOTIDE SEQUENCE [LARGE SCALE GENOMIC DNA]</scope>
    <source>
        <strain evidence="4 5">PIC167</strain>
    </source>
</reference>
<dbReference type="Pfam" id="PF03780">
    <property type="entry name" value="Asp23"/>
    <property type="match status" value="1"/>
</dbReference>
<dbReference type="PANTHER" id="PTHR34297">
    <property type="entry name" value="HYPOTHETICAL CYTOSOLIC PROTEIN-RELATED"/>
    <property type="match status" value="1"/>
</dbReference>
<dbReference type="RefSeq" id="WP_137063058.1">
    <property type="nucleotide sequence ID" value="NZ_PNXQ01000016.1"/>
</dbReference>
<dbReference type="AlphaFoldDB" id="A0A4U2PSP6"/>